<dbReference type="AlphaFoldDB" id="A0ABD3W7V7"/>
<protein>
    <recommendedName>
        <fullName evidence="2">Ubiquitin-like-conjugating enzyme ATG10</fullName>
    </recommendedName>
    <alternativeName>
        <fullName evidence="6">Autophagy-related protein 10</fullName>
    </alternativeName>
</protein>
<dbReference type="GO" id="GO:0019787">
    <property type="term" value="F:ubiquitin-like protein transferase activity"/>
    <property type="evidence" value="ECO:0007669"/>
    <property type="project" value="UniProtKB-ARBA"/>
</dbReference>
<dbReference type="Gene3D" id="3.30.1460.50">
    <property type="match status" value="1"/>
</dbReference>
<evidence type="ECO:0000256" key="6">
    <source>
        <dbReference type="ARBA" id="ARBA00029833"/>
    </source>
</evidence>
<comment type="similarity">
    <text evidence="1">Belongs to the ATG10 family.</text>
</comment>
<name>A0ABD3W7V7_SINWO</name>
<accession>A0ABD3W7V7</accession>
<evidence type="ECO:0000313" key="7">
    <source>
        <dbReference type="EMBL" id="KAL3868630.1"/>
    </source>
</evidence>
<evidence type="ECO:0000313" key="8">
    <source>
        <dbReference type="Proteomes" id="UP001634394"/>
    </source>
</evidence>
<dbReference type="EMBL" id="JBJQND010000008">
    <property type="protein sequence ID" value="KAL3868630.1"/>
    <property type="molecule type" value="Genomic_DNA"/>
</dbReference>
<keyword evidence="4" id="KW-0833">Ubl conjugation pathway</keyword>
<evidence type="ECO:0000256" key="3">
    <source>
        <dbReference type="ARBA" id="ARBA00022679"/>
    </source>
</evidence>
<comment type="caution">
    <text evidence="7">The sequence shown here is derived from an EMBL/GenBank/DDBJ whole genome shotgun (WGS) entry which is preliminary data.</text>
</comment>
<organism evidence="7 8">
    <name type="scientific">Sinanodonta woodiana</name>
    <name type="common">Chinese pond mussel</name>
    <name type="synonym">Anodonta woodiana</name>
    <dbReference type="NCBI Taxonomy" id="1069815"/>
    <lineage>
        <taxon>Eukaryota</taxon>
        <taxon>Metazoa</taxon>
        <taxon>Spiralia</taxon>
        <taxon>Lophotrochozoa</taxon>
        <taxon>Mollusca</taxon>
        <taxon>Bivalvia</taxon>
        <taxon>Autobranchia</taxon>
        <taxon>Heteroconchia</taxon>
        <taxon>Palaeoheterodonta</taxon>
        <taxon>Unionida</taxon>
        <taxon>Unionoidea</taxon>
        <taxon>Unionidae</taxon>
        <taxon>Unioninae</taxon>
        <taxon>Sinanodonta</taxon>
    </lineage>
</organism>
<evidence type="ECO:0000256" key="4">
    <source>
        <dbReference type="ARBA" id="ARBA00022786"/>
    </source>
</evidence>
<keyword evidence="5" id="KW-0072">Autophagy</keyword>
<sequence>MAAGSISEKKFAECAIHLLEKSAHQKDHWTGEKSSSGEVYLQKRCTIPCQLPMPTTRERTLSDSQNIKEPVEDLDEAVVQDNVSTSTSMVTFVYHVVYNASYAVPVLYFNAYKPDGQLLSLEEVWAIVPQHYQDRLREERWTFITQQEHPILGRPFYQLHPCHTSTLMSQIPDTPGSNYLISWMSAVGPVLRLEMSMRYGEII</sequence>
<dbReference type="GO" id="GO:0006914">
    <property type="term" value="P:autophagy"/>
    <property type="evidence" value="ECO:0007669"/>
    <property type="project" value="UniProtKB-KW"/>
</dbReference>
<keyword evidence="3" id="KW-0808">Transferase</keyword>
<dbReference type="Pfam" id="PF03987">
    <property type="entry name" value="Autophagy_act_C"/>
    <property type="match status" value="1"/>
</dbReference>
<evidence type="ECO:0000256" key="2">
    <source>
        <dbReference type="ARBA" id="ARBA00021099"/>
    </source>
</evidence>
<dbReference type="PANTHER" id="PTHR14957">
    <property type="entry name" value="UBIQUITIN-LIKE-CONJUGATING ENZYME ATG10"/>
    <property type="match status" value="1"/>
</dbReference>
<keyword evidence="8" id="KW-1185">Reference proteome</keyword>
<proteinExistence type="inferred from homology"/>
<dbReference type="Proteomes" id="UP001634394">
    <property type="component" value="Unassembled WGS sequence"/>
</dbReference>
<gene>
    <name evidence="7" type="ORF">ACJMK2_041420</name>
</gene>
<evidence type="ECO:0000256" key="1">
    <source>
        <dbReference type="ARBA" id="ARBA00005696"/>
    </source>
</evidence>
<dbReference type="InterPro" id="IPR007135">
    <property type="entry name" value="Atg3/Atg10"/>
</dbReference>
<reference evidence="7 8" key="1">
    <citation type="submission" date="2024-11" db="EMBL/GenBank/DDBJ databases">
        <title>Chromosome-level genome assembly of the freshwater bivalve Anodonta woodiana.</title>
        <authorList>
            <person name="Chen X."/>
        </authorList>
    </citation>
    <scope>NUCLEOTIDE SEQUENCE [LARGE SCALE GENOMIC DNA]</scope>
    <source>
        <strain evidence="7">MN2024</strain>
        <tissue evidence="7">Gills</tissue>
    </source>
</reference>
<evidence type="ECO:0000256" key="5">
    <source>
        <dbReference type="ARBA" id="ARBA00023006"/>
    </source>
</evidence>
<dbReference type="PANTHER" id="PTHR14957:SF1">
    <property type="entry name" value="UBIQUITIN-LIKE-CONJUGATING ENZYME ATG10"/>
    <property type="match status" value="1"/>
</dbReference>